<reference evidence="3 4" key="1">
    <citation type="submission" date="2019-09" db="EMBL/GenBank/DDBJ databases">
        <title>Actinomadura physcomitrii sp. nov., a novel actinomycete isolated from moss [Physcomitrium sphaericum (Ludw) Fuernr].</title>
        <authorList>
            <person name="Zhuang X."/>
            <person name="Liu C."/>
        </authorList>
    </citation>
    <scope>NUCLEOTIDE SEQUENCE [LARGE SCALE GENOMIC DNA]</scope>
    <source>
        <strain evidence="3 4">HMC1</strain>
    </source>
</reference>
<dbReference type="PANTHER" id="PTHR34180">
    <property type="entry name" value="PEPTIDASE C45"/>
    <property type="match status" value="1"/>
</dbReference>
<name>A0A6H9YA46_9ACTN</name>
<evidence type="ECO:0000313" key="3">
    <source>
        <dbReference type="EMBL" id="KAB2339677.1"/>
    </source>
</evidence>
<comment type="caution">
    <text evidence="3">The sequence shown here is derived from an EMBL/GenBank/DDBJ whole genome shotgun (WGS) entry which is preliminary data.</text>
</comment>
<keyword evidence="4" id="KW-1185">Reference proteome</keyword>
<organism evidence="3 4">
    <name type="scientific">Actinomadura rudentiformis</name>
    <dbReference type="NCBI Taxonomy" id="359158"/>
    <lineage>
        <taxon>Bacteria</taxon>
        <taxon>Bacillati</taxon>
        <taxon>Actinomycetota</taxon>
        <taxon>Actinomycetes</taxon>
        <taxon>Streptosporangiales</taxon>
        <taxon>Thermomonosporaceae</taxon>
        <taxon>Actinomadura</taxon>
    </lineage>
</organism>
<dbReference type="InterPro" id="IPR047801">
    <property type="entry name" value="Peptidase_C45"/>
</dbReference>
<dbReference type="PANTHER" id="PTHR34180:SF1">
    <property type="entry name" value="BETA-ALANYL-DOPAMINE_CARCININE HYDROLASE"/>
    <property type="match status" value="1"/>
</dbReference>
<dbReference type="SUPFAM" id="SSF56235">
    <property type="entry name" value="N-terminal nucleophile aminohydrolases (Ntn hydrolases)"/>
    <property type="match status" value="1"/>
</dbReference>
<dbReference type="OrthoDB" id="8109453at2"/>
<gene>
    <name evidence="3" type="ORF">F8566_47585</name>
</gene>
<protein>
    <submittedName>
        <fullName evidence="3">Peptidase C45</fullName>
    </submittedName>
</protein>
<dbReference type="Gene3D" id="1.10.10.2120">
    <property type="match status" value="1"/>
</dbReference>
<dbReference type="Proteomes" id="UP000468735">
    <property type="component" value="Unassembled WGS sequence"/>
</dbReference>
<feature type="domain" description="Peptidase C45 hydrolase" evidence="2">
    <location>
        <begin position="132"/>
        <end position="349"/>
    </location>
</feature>
<evidence type="ECO:0000259" key="2">
    <source>
        <dbReference type="Pfam" id="PF03417"/>
    </source>
</evidence>
<dbReference type="Gene3D" id="3.60.60.10">
    <property type="entry name" value="Penicillin V Acylase, Chain A"/>
    <property type="match status" value="1"/>
</dbReference>
<keyword evidence="1" id="KW-1133">Transmembrane helix</keyword>
<dbReference type="NCBIfam" id="NF040521">
    <property type="entry name" value="C45_proenzyme"/>
    <property type="match status" value="1"/>
</dbReference>
<dbReference type="InterPro" id="IPR029055">
    <property type="entry name" value="Ntn_hydrolases_N"/>
</dbReference>
<dbReference type="AlphaFoldDB" id="A0A6H9YA46"/>
<sequence length="359" mass="38675">MAECEGATGRPPEGAPVTQIDLIHLSGDPTELGRRHGAARSHQLRAFLDDSLGRLNHLLDEPVSLGALRPTINAHREAITHQTPDLAAEINGLADGAGISPDEATLLQIRREVMGYRRVPTRGDCTTYARAGEVVAQTVDLNGNLDDQIAVLDVTPTGSGRRSLLLSFAGLLGYLGMNAGGLAIGLNLVLGGRWRPGLPPYLAIRHLLDNAADVDEALKLLSGLRLTSSRSLTLCSPGKAAYVEILGDETRVVEGAQTVHTNHYLHPDFVPHDELNVFARNSSQRRLDTCLTKLADVPPAADAEEHLDLLSSPPICVPDDGDIRLERTVAAVVMRPDQGRMYIRPGDPSRSPTHVFTLR</sequence>
<keyword evidence="1" id="KW-0472">Membrane</keyword>
<dbReference type="Pfam" id="PF03417">
    <property type="entry name" value="AAT"/>
    <property type="match status" value="1"/>
</dbReference>
<dbReference type="InterPro" id="IPR047794">
    <property type="entry name" value="C45_proenzyme-like"/>
</dbReference>
<keyword evidence="1" id="KW-0812">Transmembrane</keyword>
<dbReference type="EMBL" id="WBMT01000034">
    <property type="protein sequence ID" value="KAB2339677.1"/>
    <property type="molecule type" value="Genomic_DNA"/>
</dbReference>
<accession>A0A6H9YA46</accession>
<dbReference type="InterPro" id="IPR005079">
    <property type="entry name" value="Peptidase_C45_hydrolase"/>
</dbReference>
<proteinExistence type="predicted"/>
<evidence type="ECO:0000313" key="4">
    <source>
        <dbReference type="Proteomes" id="UP000468735"/>
    </source>
</evidence>
<evidence type="ECO:0000256" key="1">
    <source>
        <dbReference type="SAM" id="Phobius"/>
    </source>
</evidence>
<feature type="transmembrane region" description="Helical" evidence="1">
    <location>
        <begin position="164"/>
        <end position="190"/>
    </location>
</feature>